<feature type="transmembrane region" description="Helical" evidence="11">
    <location>
        <begin position="242"/>
        <end position="268"/>
    </location>
</feature>
<feature type="transmembrane region" description="Helical" evidence="11">
    <location>
        <begin position="280"/>
        <end position="300"/>
    </location>
</feature>
<dbReference type="PANTHER" id="PTHR42837">
    <property type="entry name" value="REGULATOR OF SIGMA-E PROTEASE RSEP"/>
    <property type="match status" value="1"/>
</dbReference>
<comment type="similarity">
    <text evidence="3">Belongs to the peptidase M50B family.</text>
</comment>
<keyword evidence="6" id="KW-0378">Hydrolase</keyword>
<keyword evidence="4 13" id="KW-0645">Protease</keyword>
<dbReference type="OrthoDB" id="9782003at2"/>
<feature type="transmembrane region" description="Helical" evidence="11">
    <location>
        <begin position="95"/>
        <end position="119"/>
    </location>
</feature>
<evidence type="ECO:0000256" key="4">
    <source>
        <dbReference type="ARBA" id="ARBA00022670"/>
    </source>
</evidence>
<dbReference type="AlphaFoldDB" id="A0A0W0RDP5"/>
<dbReference type="STRING" id="447.Lboz_3301"/>
<dbReference type="InterPro" id="IPR008915">
    <property type="entry name" value="Peptidase_M50"/>
</dbReference>
<comment type="subcellular location">
    <subcellularLocation>
        <location evidence="2">Membrane</location>
        <topology evidence="2">Multi-pass membrane protein</topology>
    </subcellularLocation>
</comment>
<dbReference type="PANTHER" id="PTHR42837:SF2">
    <property type="entry name" value="MEMBRANE METALLOPROTEASE ARASP2, CHLOROPLASTIC-RELATED"/>
    <property type="match status" value="1"/>
</dbReference>
<dbReference type="SUPFAM" id="SSF50156">
    <property type="entry name" value="PDZ domain-like"/>
    <property type="match status" value="1"/>
</dbReference>
<name>A0A0W0RDP5_LEGBO</name>
<dbReference type="Gene3D" id="2.30.42.10">
    <property type="match status" value="1"/>
</dbReference>
<dbReference type="GO" id="GO:0016020">
    <property type="term" value="C:membrane"/>
    <property type="evidence" value="ECO:0007669"/>
    <property type="project" value="UniProtKB-SubCell"/>
</dbReference>
<comment type="cofactor">
    <cofactor evidence="1">
        <name>Zn(2+)</name>
        <dbReference type="ChEBI" id="CHEBI:29105"/>
    </cofactor>
</comment>
<sequence length="354" mass="38542">MFLAIIAIILTLILVVGIHEGGHAIAARIFAVKIKKVSIGFGKPLLRWQSRSGCEWVWAFFPLGGYVQLENTRISPVKPAQQSGCFDKKPVWQRILILLAGAAANLITAWFALVLVYCVGLTYTLPEIKEVLPNSAASQAGMHPGDQFKSIDNSTTSTWSDVGMRLVILWGKKDIPVTLIQADGKESKATLDLSHEQFHGVRGSLLTQLGIKPNTAAAKSVLQASSFMDAIQKTNEFMVNMVYFFLMILKQLFTGVIPFSVLLGPIGIFAASVASLTQGVVVFLFFIATLSLAVAVINLFPIPGLDGGSIVYAIIEKVRGKAVSVPMELLLHRLVVIAFCVLLVHLLMNDLQRI</sequence>
<accession>A0A0W0RDP5</accession>
<evidence type="ECO:0000256" key="8">
    <source>
        <dbReference type="ARBA" id="ARBA00022989"/>
    </source>
</evidence>
<dbReference type="GO" id="GO:0006508">
    <property type="term" value="P:proteolysis"/>
    <property type="evidence" value="ECO:0007669"/>
    <property type="project" value="UniProtKB-KW"/>
</dbReference>
<dbReference type="EMBL" id="LNXU01000049">
    <property type="protein sequence ID" value="KTC69159.1"/>
    <property type="molecule type" value="Genomic_DNA"/>
</dbReference>
<proteinExistence type="inferred from homology"/>
<feature type="domain" description="Peptidase M50" evidence="12">
    <location>
        <begin position="8"/>
        <end position="338"/>
    </location>
</feature>
<evidence type="ECO:0000256" key="6">
    <source>
        <dbReference type="ARBA" id="ARBA00022801"/>
    </source>
</evidence>
<evidence type="ECO:0000256" key="1">
    <source>
        <dbReference type="ARBA" id="ARBA00001947"/>
    </source>
</evidence>
<dbReference type="PATRIC" id="fig|447.4.peg.3525"/>
<protein>
    <submittedName>
        <fullName evidence="13">Metalloprotease</fullName>
    </submittedName>
</protein>
<keyword evidence="7" id="KW-0862">Zinc</keyword>
<dbReference type="InterPro" id="IPR004387">
    <property type="entry name" value="Pept_M50_Zn"/>
</dbReference>
<dbReference type="Proteomes" id="UP000054695">
    <property type="component" value="Unassembled WGS sequence"/>
</dbReference>
<evidence type="ECO:0000256" key="7">
    <source>
        <dbReference type="ARBA" id="ARBA00022833"/>
    </source>
</evidence>
<dbReference type="GO" id="GO:0004222">
    <property type="term" value="F:metalloendopeptidase activity"/>
    <property type="evidence" value="ECO:0007669"/>
    <property type="project" value="InterPro"/>
</dbReference>
<evidence type="ECO:0000259" key="12">
    <source>
        <dbReference type="Pfam" id="PF02163"/>
    </source>
</evidence>
<keyword evidence="8 11" id="KW-1133">Transmembrane helix</keyword>
<dbReference type="Pfam" id="PF02163">
    <property type="entry name" value="Peptidase_M50"/>
    <property type="match status" value="1"/>
</dbReference>
<evidence type="ECO:0000313" key="14">
    <source>
        <dbReference type="Proteomes" id="UP000054695"/>
    </source>
</evidence>
<keyword evidence="10 11" id="KW-0472">Membrane</keyword>
<evidence type="ECO:0000256" key="9">
    <source>
        <dbReference type="ARBA" id="ARBA00023049"/>
    </source>
</evidence>
<keyword evidence="9 13" id="KW-0482">Metalloprotease</keyword>
<comment type="caution">
    <text evidence="13">The sequence shown here is derived from an EMBL/GenBank/DDBJ whole genome shotgun (WGS) entry which is preliminary data.</text>
</comment>
<dbReference type="CDD" id="cd06163">
    <property type="entry name" value="S2P-M50_PDZ_RseP-like"/>
    <property type="match status" value="1"/>
</dbReference>
<feature type="transmembrane region" description="Helical" evidence="11">
    <location>
        <begin position="329"/>
        <end position="348"/>
    </location>
</feature>
<dbReference type="RefSeq" id="WP_058460842.1">
    <property type="nucleotide sequence ID" value="NZ_CAAAIY010000017.1"/>
</dbReference>
<evidence type="ECO:0000256" key="3">
    <source>
        <dbReference type="ARBA" id="ARBA00007931"/>
    </source>
</evidence>
<organism evidence="13 14">
    <name type="scientific">Legionella bozemanae</name>
    <name type="common">Fluoribacter bozemanae</name>
    <dbReference type="NCBI Taxonomy" id="447"/>
    <lineage>
        <taxon>Bacteria</taxon>
        <taxon>Pseudomonadati</taxon>
        <taxon>Pseudomonadota</taxon>
        <taxon>Gammaproteobacteria</taxon>
        <taxon>Legionellales</taxon>
        <taxon>Legionellaceae</taxon>
        <taxon>Legionella</taxon>
    </lineage>
</organism>
<keyword evidence="5 11" id="KW-0812">Transmembrane</keyword>
<dbReference type="InterPro" id="IPR036034">
    <property type="entry name" value="PDZ_sf"/>
</dbReference>
<evidence type="ECO:0000256" key="5">
    <source>
        <dbReference type="ARBA" id="ARBA00022692"/>
    </source>
</evidence>
<evidence type="ECO:0000313" key="13">
    <source>
        <dbReference type="EMBL" id="KTC69159.1"/>
    </source>
</evidence>
<evidence type="ECO:0000256" key="2">
    <source>
        <dbReference type="ARBA" id="ARBA00004141"/>
    </source>
</evidence>
<evidence type="ECO:0000256" key="11">
    <source>
        <dbReference type="SAM" id="Phobius"/>
    </source>
</evidence>
<keyword evidence="14" id="KW-1185">Reference proteome</keyword>
<evidence type="ECO:0000256" key="10">
    <source>
        <dbReference type="ARBA" id="ARBA00023136"/>
    </source>
</evidence>
<reference evidence="13 14" key="1">
    <citation type="submission" date="2015-11" db="EMBL/GenBank/DDBJ databases">
        <title>Genomic analysis of 38 Legionella species identifies large and diverse effector repertoires.</title>
        <authorList>
            <person name="Burstein D."/>
            <person name="Amaro F."/>
            <person name="Zusman T."/>
            <person name="Lifshitz Z."/>
            <person name="Cohen O."/>
            <person name="Gilbert J.A."/>
            <person name="Pupko T."/>
            <person name="Shuman H.A."/>
            <person name="Segal G."/>
        </authorList>
    </citation>
    <scope>NUCLEOTIDE SEQUENCE [LARGE SCALE GENOMIC DNA]</scope>
    <source>
        <strain evidence="13 14">WIGA</strain>
    </source>
</reference>
<gene>
    <name evidence="13" type="ORF">Lboz_3301</name>
</gene>